<accession>A0A517M3Y9</accession>
<reference evidence="2 3" key="1">
    <citation type="submission" date="2019-02" db="EMBL/GenBank/DDBJ databases">
        <title>Deep-cultivation of Planctomycetes and their phenomic and genomic characterization uncovers novel biology.</title>
        <authorList>
            <person name="Wiegand S."/>
            <person name="Jogler M."/>
            <person name="Boedeker C."/>
            <person name="Pinto D."/>
            <person name="Vollmers J."/>
            <person name="Rivas-Marin E."/>
            <person name="Kohn T."/>
            <person name="Peeters S.H."/>
            <person name="Heuer A."/>
            <person name="Rast P."/>
            <person name="Oberbeckmann S."/>
            <person name="Bunk B."/>
            <person name="Jeske O."/>
            <person name="Meyerdierks A."/>
            <person name="Storesund J.E."/>
            <person name="Kallscheuer N."/>
            <person name="Luecker S."/>
            <person name="Lage O.M."/>
            <person name="Pohl T."/>
            <person name="Merkel B.J."/>
            <person name="Hornburger P."/>
            <person name="Mueller R.-W."/>
            <person name="Bruemmer F."/>
            <person name="Labrenz M."/>
            <person name="Spormann A.M."/>
            <person name="Op den Camp H."/>
            <person name="Overmann J."/>
            <person name="Amann R."/>
            <person name="Jetten M.S.M."/>
            <person name="Mascher T."/>
            <person name="Medema M.H."/>
            <person name="Devos D.P."/>
            <person name="Kaster A.-K."/>
            <person name="Ovreas L."/>
            <person name="Rohde M."/>
            <person name="Galperin M.Y."/>
            <person name="Jogler C."/>
        </authorList>
    </citation>
    <scope>NUCLEOTIDE SEQUENCE [LARGE SCALE GENOMIC DNA]</scope>
    <source>
        <strain evidence="2 3">EC9</strain>
    </source>
</reference>
<dbReference type="AlphaFoldDB" id="A0A517M3Y9"/>
<evidence type="ECO:0000313" key="3">
    <source>
        <dbReference type="Proteomes" id="UP000319557"/>
    </source>
</evidence>
<proteinExistence type="predicted"/>
<keyword evidence="3" id="KW-1185">Reference proteome</keyword>
<dbReference type="Proteomes" id="UP000319557">
    <property type="component" value="Chromosome"/>
</dbReference>
<gene>
    <name evidence="2" type="ORF">EC9_37770</name>
</gene>
<dbReference type="KEGG" id="ruv:EC9_37770"/>
<evidence type="ECO:0000256" key="1">
    <source>
        <dbReference type="SAM" id="MobiDB-lite"/>
    </source>
</evidence>
<organism evidence="2 3">
    <name type="scientific">Rosistilla ulvae</name>
    <dbReference type="NCBI Taxonomy" id="1930277"/>
    <lineage>
        <taxon>Bacteria</taxon>
        <taxon>Pseudomonadati</taxon>
        <taxon>Planctomycetota</taxon>
        <taxon>Planctomycetia</taxon>
        <taxon>Pirellulales</taxon>
        <taxon>Pirellulaceae</taxon>
        <taxon>Rosistilla</taxon>
    </lineage>
</organism>
<dbReference type="EMBL" id="CP036261">
    <property type="protein sequence ID" value="QDS89577.1"/>
    <property type="molecule type" value="Genomic_DNA"/>
</dbReference>
<sequence>MHARLEFSCRVATLIGVLALSLATGCGTTKSRTATDQLLLSDAVDRSISAIDFRPLAGKKVYLDTTYLAAVKGILFVNSDYIISSLRQQIIAAGCLLEEDRKTAELIIEARVGTLGADGYQVSYGIPASNALSTAASLVAEAPPVPTIPEISFARRESNEASAKIAVFAYDRETRKAVWQSGISRSESDSRDTWVLGVGPFESGTVRESTRLAGRDLPSSHKEDHSHSSGASPLRPPVDLNAQTRFEDGYPIVPGAPPQPDLMNESSEAVVLDASQGGELKTVSFEEAAKHADTPSGEAAKKPAGKPAEAKKPAKK</sequence>
<evidence type="ECO:0000313" key="2">
    <source>
        <dbReference type="EMBL" id="QDS89577.1"/>
    </source>
</evidence>
<feature type="region of interest" description="Disordered" evidence="1">
    <location>
        <begin position="215"/>
        <end position="316"/>
    </location>
</feature>
<feature type="compositionally biased region" description="Basic and acidic residues" evidence="1">
    <location>
        <begin position="215"/>
        <end position="227"/>
    </location>
</feature>
<dbReference type="PROSITE" id="PS51257">
    <property type="entry name" value="PROKAR_LIPOPROTEIN"/>
    <property type="match status" value="1"/>
</dbReference>
<protein>
    <submittedName>
        <fullName evidence="2">Uncharacterized protein</fullName>
    </submittedName>
</protein>
<dbReference type="Pfam" id="PF20360">
    <property type="entry name" value="DUF6655"/>
    <property type="match status" value="1"/>
</dbReference>
<name>A0A517M3Y9_9BACT</name>
<dbReference type="InterPro" id="IPR046596">
    <property type="entry name" value="DUF6655"/>
</dbReference>